<protein>
    <submittedName>
        <fullName evidence="1">Uncharacterized protein</fullName>
    </submittedName>
</protein>
<reference evidence="2" key="1">
    <citation type="submission" date="2017-11" db="EMBL/GenBank/DDBJ databases">
        <authorList>
            <person name="Lima N.C."/>
            <person name="Parody-Merino A.M."/>
            <person name="Battley P.F."/>
            <person name="Fidler A.E."/>
            <person name="Prosdocimi F."/>
        </authorList>
    </citation>
    <scope>NUCLEOTIDE SEQUENCE [LARGE SCALE GENOMIC DNA]</scope>
</reference>
<evidence type="ECO:0000313" key="1">
    <source>
        <dbReference type="EMBL" id="PKU46069.1"/>
    </source>
</evidence>
<sequence>MDQGESRQFDCGVGLGNIHGKKSQQAGQQSQSTGKNCIVRQVDEIQEKLKELGLFSLEKTLRDLVNVYQYLMQYKVRPYSMVPSDSTRGNGDKMKHKKLHLNIRKQFSIMSMTKHQNTLPREVVACPSVDKVKA</sequence>
<gene>
    <name evidence="1" type="ORF">llap_3638</name>
</gene>
<accession>A0A2I0UJ43</accession>
<organism evidence="1 2">
    <name type="scientific">Limosa lapponica baueri</name>
    <dbReference type="NCBI Taxonomy" id="1758121"/>
    <lineage>
        <taxon>Eukaryota</taxon>
        <taxon>Metazoa</taxon>
        <taxon>Chordata</taxon>
        <taxon>Craniata</taxon>
        <taxon>Vertebrata</taxon>
        <taxon>Euteleostomi</taxon>
        <taxon>Archelosauria</taxon>
        <taxon>Archosauria</taxon>
        <taxon>Dinosauria</taxon>
        <taxon>Saurischia</taxon>
        <taxon>Theropoda</taxon>
        <taxon>Coelurosauria</taxon>
        <taxon>Aves</taxon>
        <taxon>Neognathae</taxon>
        <taxon>Neoaves</taxon>
        <taxon>Charadriiformes</taxon>
        <taxon>Scolopacidae</taxon>
        <taxon>Limosa</taxon>
    </lineage>
</organism>
<name>A0A2I0UJ43_LIMLA</name>
<keyword evidence="2" id="KW-1185">Reference proteome</keyword>
<reference evidence="2" key="2">
    <citation type="submission" date="2017-12" db="EMBL/GenBank/DDBJ databases">
        <title>Genome sequence of the Bar-tailed Godwit (Limosa lapponica baueri).</title>
        <authorList>
            <person name="Lima N.C.B."/>
            <person name="Parody-Merino A.M."/>
            <person name="Battley P.F."/>
            <person name="Fidler A.E."/>
            <person name="Prosdocimi F."/>
        </authorList>
    </citation>
    <scope>NUCLEOTIDE SEQUENCE [LARGE SCALE GENOMIC DNA]</scope>
</reference>
<proteinExistence type="predicted"/>
<dbReference type="AlphaFoldDB" id="A0A2I0UJ43"/>
<dbReference type="Proteomes" id="UP000233556">
    <property type="component" value="Unassembled WGS sequence"/>
</dbReference>
<evidence type="ECO:0000313" key="2">
    <source>
        <dbReference type="Proteomes" id="UP000233556"/>
    </source>
</evidence>
<dbReference type="EMBL" id="KZ505729">
    <property type="protein sequence ID" value="PKU46069.1"/>
    <property type="molecule type" value="Genomic_DNA"/>
</dbReference>